<dbReference type="AlphaFoldDB" id="A0AA89B1T1"/>
<accession>A0AA89B1T1</accession>
<comment type="caution">
    <text evidence="1">The sequence shown here is derived from an EMBL/GenBank/DDBJ whole genome shotgun (WGS) entry which is preliminary data.</text>
</comment>
<dbReference type="EMBL" id="JAVXUP010000898">
    <property type="protein sequence ID" value="KAK3019111.1"/>
    <property type="molecule type" value="Genomic_DNA"/>
</dbReference>
<dbReference type="Proteomes" id="UP001188597">
    <property type="component" value="Unassembled WGS sequence"/>
</dbReference>
<evidence type="ECO:0000313" key="2">
    <source>
        <dbReference type="Proteomes" id="UP001188597"/>
    </source>
</evidence>
<sequence length="95" mass="10740">MASKELAMADDSDGEMNVEAFTVDYGQHHWQKNRFSRTLVRLKLSPFKDCDPHAETITVQNYDALDCGKGCSEVDSEQILGKVLATEEKACFFYN</sequence>
<evidence type="ECO:0000313" key="1">
    <source>
        <dbReference type="EMBL" id="KAK3019111.1"/>
    </source>
</evidence>
<keyword evidence="2" id="KW-1185">Reference proteome</keyword>
<reference evidence="1" key="1">
    <citation type="submission" date="2022-12" db="EMBL/GenBank/DDBJ databases">
        <title>Draft genome assemblies for two species of Escallonia (Escalloniales).</title>
        <authorList>
            <person name="Chanderbali A."/>
            <person name="Dervinis C."/>
            <person name="Anghel I."/>
            <person name="Soltis D."/>
            <person name="Soltis P."/>
            <person name="Zapata F."/>
        </authorList>
    </citation>
    <scope>NUCLEOTIDE SEQUENCE</scope>
    <source>
        <strain evidence="1">UCBG64.0493</strain>
        <tissue evidence="1">Leaf</tissue>
    </source>
</reference>
<proteinExistence type="predicted"/>
<gene>
    <name evidence="1" type="ORF">RJ639_003793</name>
</gene>
<protein>
    <submittedName>
        <fullName evidence="1">Uncharacterized protein</fullName>
    </submittedName>
</protein>
<organism evidence="1 2">
    <name type="scientific">Escallonia herrerae</name>
    <dbReference type="NCBI Taxonomy" id="1293975"/>
    <lineage>
        <taxon>Eukaryota</taxon>
        <taxon>Viridiplantae</taxon>
        <taxon>Streptophyta</taxon>
        <taxon>Embryophyta</taxon>
        <taxon>Tracheophyta</taxon>
        <taxon>Spermatophyta</taxon>
        <taxon>Magnoliopsida</taxon>
        <taxon>eudicotyledons</taxon>
        <taxon>Gunneridae</taxon>
        <taxon>Pentapetalae</taxon>
        <taxon>asterids</taxon>
        <taxon>campanulids</taxon>
        <taxon>Escalloniales</taxon>
        <taxon>Escalloniaceae</taxon>
        <taxon>Escallonia</taxon>
    </lineage>
</organism>
<name>A0AA89B1T1_9ASTE</name>